<dbReference type="Proteomes" id="UP000475117">
    <property type="component" value="Chromosome"/>
</dbReference>
<keyword evidence="2" id="KW-1185">Reference proteome</keyword>
<reference evidence="1 2" key="1">
    <citation type="submission" date="2020-12" db="EMBL/GenBank/DDBJ databases">
        <title>Sulforoseuscoccus oceanibium gen. nov., sp. nov., a representative of the phylum Verrucomicrobia with special cytoplasmic membrane, and proposal of Sulforoseuscoccusaceae fam. nov.</title>
        <authorList>
            <person name="Xi F."/>
        </authorList>
    </citation>
    <scope>NUCLEOTIDE SEQUENCE [LARGE SCALE GENOMIC DNA]</scope>
    <source>
        <strain evidence="1 2">T37</strain>
    </source>
</reference>
<accession>A0A6B3L7Q0</accession>
<sequence>MPITDPLAPEITVPLSCAGDVAVFDHPIEHIEPEPDREQIQADPAEVLHAMIRAVAQIDLDAVETITPDDVVKIQRRFIALLYVVRPDVIRGATVRDIAAALGISFQPFHRHVRKVSKATGLHYRTEKTSGNYRTAATAAHKRKRAGKP</sequence>
<protein>
    <submittedName>
        <fullName evidence="1">Uncharacterized protein</fullName>
    </submittedName>
</protein>
<evidence type="ECO:0000313" key="2">
    <source>
        <dbReference type="Proteomes" id="UP000475117"/>
    </source>
</evidence>
<dbReference type="RefSeq" id="WP_164362355.1">
    <property type="nucleotide sequence ID" value="NZ_CP066776.1"/>
</dbReference>
<proteinExistence type="predicted"/>
<dbReference type="EMBL" id="CP066776">
    <property type="protein sequence ID" value="QQL44237.1"/>
    <property type="molecule type" value="Genomic_DNA"/>
</dbReference>
<dbReference type="KEGG" id="soa:G3M56_010060"/>
<evidence type="ECO:0000313" key="1">
    <source>
        <dbReference type="EMBL" id="QQL44237.1"/>
    </source>
</evidence>
<name>A0A6B3L7Q0_9BACT</name>
<organism evidence="1 2">
    <name type="scientific">Sulfuriroseicoccus oceanibius</name>
    <dbReference type="NCBI Taxonomy" id="2707525"/>
    <lineage>
        <taxon>Bacteria</taxon>
        <taxon>Pseudomonadati</taxon>
        <taxon>Verrucomicrobiota</taxon>
        <taxon>Verrucomicrobiia</taxon>
        <taxon>Verrucomicrobiales</taxon>
        <taxon>Verrucomicrobiaceae</taxon>
        <taxon>Sulfuriroseicoccus</taxon>
    </lineage>
</organism>
<gene>
    <name evidence="1" type="ORF">G3M56_010060</name>
</gene>
<dbReference type="AlphaFoldDB" id="A0A6B3L7Q0"/>